<feature type="chain" id="PRO_5025471371" evidence="1">
    <location>
        <begin position="22"/>
        <end position="247"/>
    </location>
</feature>
<evidence type="ECO:0000256" key="1">
    <source>
        <dbReference type="SAM" id="SignalP"/>
    </source>
</evidence>
<dbReference type="EMBL" id="MU004232">
    <property type="protein sequence ID" value="KAF2671596.1"/>
    <property type="molecule type" value="Genomic_DNA"/>
</dbReference>
<sequence length="247" mass="25908">MRFSVNSVLGASSCLLALTHALPTPQENSCDASSQFYVCSLNNFHGCCSVDPCALTSGCPDGQSTPSTNTGVSQSTCSPGTKAFKQFSPTMYTIGVDNPDSTNLHVENTTSTNSHTEQVFTFANVPSTATKIGMGWAASKSITEFVTIGSATGEVYLLDPAKLDFTTLPLTSDAVTAAIDPSNPTVGGAGFGAWGDTKSYPLPQTHIITAAGIENHELLAFKISLRDQGNVKLAQTGQDGLYLQYDC</sequence>
<feature type="signal peptide" evidence="1">
    <location>
        <begin position="1"/>
        <end position="21"/>
    </location>
</feature>
<keyword evidence="1" id="KW-0732">Signal</keyword>
<dbReference type="OrthoDB" id="3946116at2759"/>
<organism evidence="2 3">
    <name type="scientific">Microthyrium microscopicum</name>
    <dbReference type="NCBI Taxonomy" id="703497"/>
    <lineage>
        <taxon>Eukaryota</taxon>
        <taxon>Fungi</taxon>
        <taxon>Dikarya</taxon>
        <taxon>Ascomycota</taxon>
        <taxon>Pezizomycotina</taxon>
        <taxon>Dothideomycetes</taxon>
        <taxon>Dothideomycetes incertae sedis</taxon>
        <taxon>Microthyriales</taxon>
        <taxon>Microthyriaceae</taxon>
        <taxon>Microthyrium</taxon>
    </lineage>
</organism>
<evidence type="ECO:0000313" key="3">
    <source>
        <dbReference type="Proteomes" id="UP000799302"/>
    </source>
</evidence>
<keyword evidence="3" id="KW-1185">Reference proteome</keyword>
<protein>
    <submittedName>
        <fullName evidence="2">Uncharacterized protein</fullName>
    </submittedName>
</protein>
<gene>
    <name evidence="2" type="ORF">BT63DRAFT_422136</name>
</gene>
<reference evidence="2" key="1">
    <citation type="journal article" date="2020" name="Stud. Mycol.">
        <title>101 Dothideomycetes genomes: a test case for predicting lifestyles and emergence of pathogens.</title>
        <authorList>
            <person name="Haridas S."/>
            <person name="Albert R."/>
            <person name="Binder M."/>
            <person name="Bloem J."/>
            <person name="Labutti K."/>
            <person name="Salamov A."/>
            <person name="Andreopoulos B."/>
            <person name="Baker S."/>
            <person name="Barry K."/>
            <person name="Bills G."/>
            <person name="Bluhm B."/>
            <person name="Cannon C."/>
            <person name="Castanera R."/>
            <person name="Culley D."/>
            <person name="Daum C."/>
            <person name="Ezra D."/>
            <person name="Gonzalez J."/>
            <person name="Henrissat B."/>
            <person name="Kuo A."/>
            <person name="Liang C."/>
            <person name="Lipzen A."/>
            <person name="Lutzoni F."/>
            <person name="Magnuson J."/>
            <person name="Mondo S."/>
            <person name="Nolan M."/>
            <person name="Ohm R."/>
            <person name="Pangilinan J."/>
            <person name="Park H.-J."/>
            <person name="Ramirez L."/>
            <person name="Alfaro M."/>
            <person name="Sun H."/>
            <person name="Tritt A."/>
            <person name="Yoshinaga Y."/>
            <person name="Zwiers L.-H."/>
            <person name="Turgeon B."/>
            <person name="Goodwin S."/>
            <person name="Spatafora J."/>
            <person name="Crous P."/>
            <person name="Grigoriev I."/>
        </authorList>
    </citation>
    <scope>NUCLEOTIDE SEQUENCE</scope>
    <source>
        <strain evidence="2">CBS 115976</strain>
    </source>
</reference>
<name>A0A6A6UIR6_9PEZI</name>
<dbReference type="AlphaFoldDB" id="A0A6A6UIR6"/>
<evidence type="ECO:0000313" key="2">
    <source>
        <dbReference type="EMBL" id="KAF2671596.1"/>
    </source>
</evidence>
<proteinExistence type="predicted"/>
<dbReference type="Proteomes" id="UP000799302">
    <property type="component" value="Unassembled WGS sequence"/>
</dbReference>
<accession>A0A6A6UIR6</accession>